<dbReference type="AlphaFoldDB" id="A0A2S9V7C7"/>
<dbReference type="RefSeq" id="WP_105935574.1">
    <property type="nucleotide sequence ID" value="NZ_PVNP01000188.1"/>
</dbReference>
<name>A0A2S9V7C7_9ALTE</name>
<keyword evidence="3" id="KW-1185">Reference proteome</keyword>
<comment type="caution">
    <text evidence="2">The sequence shown here is derived from an EMBL/GenBank/DDBJ whole genome shotgun (WGS) entry which is preliminary data.</text>
</comment>
<reference evidence="3" key="1">
    <citation type="journal article" date="2020" name="Int. J. Syst. Evol. Microbiol.">
        <title>Alteromonas alba sp. nov., a marine bacterium isolated from the seawater of the West Pacific Ocean.</title>
        <authorList>
            <person name="Sun C."/>
            <person name="Wu Y.-H."/>
            <person name="Xamxidin M."/>
            <person name="Cheng H."/>
            <person name="Xu X.-W."/>
        </authorList>
    </citation>
    <scope>NUCLEOTIDE SEQUENCE [LARGE SCALE GENOMIC DNA]</scope>
    <source>
        <strain evidence="3">190</strain>
    </source>
</reference>
<feature type="chain" id="PRO_5015468253" description="DUF885 domain-containing protein" evidence="1">
    <location>
        <begin position="24"/>
        <end position="358"/>
    </location>
</feature>
<evidence type="ECO:0000256" key="1">
    <source>
        <dbReference type="SAM" id="SignalP"/>
    </source>
</evidence>
<dbReference type="EMBL" id="PVNP01000188">
    <property type="protein sequence ID" value="PRO72334.1"/>
    <property type="molecule type" value="Genomic_DNA"/>
</dbReference>
<dbReference type="Proteomes" id="UP000238949">
    <property type="component" value="Unassembled WGS sequence"/>
</dbReference>
<gene>
    <name evidence="2" type="ORF">C6Y40_16850</name>
</gene>
<feature type="signal peptide" evidence="1">
    <location>
        <begin position="1"/>
        <end position="23"/>
    </location>
</feature>
<sequence>MIKIFRHSFYWLALLLTTGCATSSVKPPEQPKLSAPEQAPFNLAVNVYSSYISDEVEQQCNEAALTSNPCKNDGIAANDFLKSLEKLDLFAELSPSVSRHDYELLIANQVADMPAGQEPESADVPLQSYTEFAVEWRGVHLDSFLVHYWHYGVIHPQDVEQIILRWSEHANRNHIFSTPFLYQAMGASDYSGALTLPEVLGEFQLARQFLYPDPFKGVLARYLHPSFSEAIMDIAIYPVLAPLTGDTEQLISHELEDAVEQARQITVERAMAMEIKKHQQAFSQGESSLQGVMSEIAAEGESGEALYATIYIFRLEDKFVKFSTTFPSRIGDPLVSEALTQLAVPGESALMKELRKAL</sequence>
<protein>
    <recommendedName>
        <fullName evidence="4">DUF885 domain-containing protein</fullName>
    </recommendedName>
</protein>
<accession>A0A2S9V7C7</accession>
<keyword evidence="1" id="KW-0732">Signal</keyword>
<dbReference type="OrthoDB" id="6321207at2"/>
<evidence type="ECO:0000313" key="2">
    <source>
        <dbReference type="EMBL" id="PRO72334.1"/>
    </source>
</evidence>
<organism evidence="2 3">
    <name type="scientific">Alteromonas alba</name>
    <dbReference type="NCBI Taxonomy" id="2079529"/>
    <lineage>
        <taxon>Bacteria</taxon>
        <taxon>Pseudomonadati</taxon>
        <taxon>Pseudomonadota</taxon>
        <taxon>Gammaproteobacteria</taxon>
        <taxon>Alteromonadales</taxon>
        <taxon>Alteromonadaceae</taxon>
        <taxon>Alteromonas/Salinimonas group</taxon>
        <taxon>Alteromonas</taxon>
    </lineage>
</organism>
<dbReference type="PROSITE" id="PS51257">
    <property type="entry name" value="PROKAR_LIPOPROTEIN"/>
    <property type="match status" value="1"/>
</dbReference>
<evidence type="ECO:0008006" key="4">
    <source>
        <dbReference type="Google" id="ProtNLM"/>
    </source>
</evidence>
<proteinExistence type="predicted"/>
<evidence type="ECO:0000313" key="3">
    <source>
        <dbReference type="Proteomes" id="UP000238949"/>
    </source>
</evidence>